<dbReference type="AlphaFoldDB" id="A0A605RF32"/>
<comment type="caution">
    <text evidence="2">The sequence shown here is derived from an EMBL/GenBank/DDBJ whole genome shotgun (WGS) entry which is preliminary data.</text>
</comment>
<feature type="non-terminal residue" evidence="2">
    <location>
        <position position="1"/>
    </location>
</feature>
<feature type="region of interest" description="Disordered" evidence="1">
    <location>
        <begin position="1"/>
        <end position="22"/>
    </location>
</feature>
<reference evidence="2" key="1">
    <citation type="submission" date="2019-02" db="EMBL/GenBank/DDBJ databases">
        <authorList>
            <consortium name="GenomeTrakr network: Whole genome sequencing for foodborne pathogen traceback"/>
        </authorList>
    </citation>
    <scope>NUCLEOTIDE SEQUENCE</scope>
    <source>
        <strain evidence="2">HIY0183</strain>
    </source>
</reference>
<evidence type="ECO:0000256" key="1">
    <source>
        <dbReference type="SAM" id="MobiDB-lite"/>
    </source>
</evidence>
<sequence length="22" mass="2504">LECEELGTERGEGYAEQSVFTR</sequence>
<accession>A0A605RF32</accession>
<gene>
    <name evidence="2" type="ORF">EVA07_25095</name>
</gene>
<protein>
    <submittedName>
        <fullName evidence="2">Head-tail adaptor protein</fullName>
    </submittedName>
</protein>
<proteinExistence type="predicted"/>
<dbReference type="EMBL" id="AAKQAO010000076">
    <property type="protein sequence ID" value="ECU4738208.1"/>
    <property type="molecule type" value="Genomic_DNA"/>
</dbReference>
<organism evidence="2">
    <name type="scientific">Salmonella anatum</name>
    <dbReference type="NCBI Taxonomy" id="58712"/>
    <lineage>
        <taxon>Bacteria</taxon>
        <taxon>Pseudomonadati</taxon>
        <taxon>Pseudomonadota</taxon>
        <taxon>Gammaproteobacteria</taxon>
        <taxon>Enterobacterales</taxon>
        <taxon>Enterobacteriaceae</taxon>
        <taxon>Salmonella</taxon>
    </lineage>
</organism>
<name>A0A605RF32_SALAN</name>
<evidence type="ECO:0000313" key="2">
    <source>
        <dbReference type="EMBL" id="ECU4738208.1"/>
    </source>
</evidence>